<gene>
    <name evidence="1" type="ORF">OEG85_21300</name>
</gene>
<dbReference type="AlphaFoldDB" id="A0AA47EUJ1"/>
<dbReference type="RefSeq" id="WP_168960100.1">
    <property type="nucleotide sequence ID" value="NZ_CP107241.1"/>
</dbReference>
<reference evidence="1" key="1">
    <citation type="submission" date="2022-10" db="EMBL/GenBank/DDBJ databases">
        <title>Complete genome sequence resource for Xanthomonas hortorum isolated from Greek Oregano.</title>
        <authorList>
            <person name="Gonzalez-Tobon J."/>
            <person name="Helmann T.C."/>
            <person name="Daughtrey M."/>
            <person name="Stodghill P.V."/>
            <person name="Filiatrault M.J."/>
        </authorList>
    </citation>
    <scope>NUCLEOTIDE SEQUENCE</scope>
    <source>
        <strain evidence="1">Oregano 108</strain>
    </source>
</reference>
<dbReference type="Proteomes" id="UP001164737">
    <property type="component" value="Chromosome"/>
</dbReference>
<evidence type="ECO:0000313" key="1">
    <source>
        <dbReference type="EMBL" id="WAH63927.1"/>
    </source>
</evidence>
<accession>A0AA47EUJ1</accession>
<evidence type="ECO:0000313" key="2">
    <source>
        <dbReference type="Proteomes" id="UP001164737"/>
    </source>
</evidence>
<protein>
    <submittedName>
        <fullName evidence="1">Uncharacterized protein</fullName>
    </submittedName>
</protein>
<organism evidence="1 2">
    <name type="scientific">Xanthomonas hortorum</name>
    <dbReference type="NCBI Taxonomy" id="56454"/>
    <lineage>
        <taxon>Bacteria</taxon>
        <taxon>Pseudomonadati</taxon>
        <taxon>Pseudomonadota</taxon>
        <taxon>Gammaproteobacteria</taxon>
        <taxon>Lysobacterales</taxon>
        <taxon>Lysobacteraceae</taxon>
        <taxon>Xanthomonas</taxon>
    </lineage>
</organism>
<name>A0AA47EUJ1_9XANT</name>
<proteinExistence type="predicted"/>
<sequence>MSTTTPDKSLSFRNLEDYCDSLERRGEIQVILYAERKRGYAMRIDDGTESRVIVDSHGMQLWFRTVDQALEDLADVPYLSENLIIVRSSW</sequence>
<dbReference type="EMBL" id="CP107241">
    <property type="protein sequence ID" value="WAH63927.1"/>
    <property type="molecule type" value="Genomic_DNA"/>
</dbReference>